<dbReference type="Pfam" id="PF13508">
    <property type="entry name" value="Acetyltransf_7"/>
    <property type="match status" value="1"/>
</dbReference>
<evidence type="ECO:0000313" key="2">
    <source>
        <dbReference type="EMBL" id="MEX6504646.1"/>
    </source>
</evidence>
<organism evidence="2 3">
    <name type="scientific">Pseudomonas zhanjiangensis</name>
    <dbReference type="NCBI Taxonomy" id="3239015"/>
    <lineage>
        <taxon>Bacteria</taxon>
        <taxon>Pseudomonadati</taxon>
        <taxon>Pseudomonadota</taxon>
        <taxon>Gammaproteobacteria</taxon>
        <taxon>Pseudomonadales</taxon>
        <taxon>Pseudomonadaceae</taxon>
        <taxon>Pseudomonas</taxon>
    </lineage>
</organism>
<dbReference type="InterPro" id="IPR000182">
    <property type="entry name" value="GNAT_dom"/>
</dbReference>
<dbReference type="InterPro" id="IPR016181">
    <property type="entry name" value="Acyl_CoA_acyltransferase"/>
</dbReference>
<dbReference type="Proteomes" id="UP001560296">
    <property type="component" value="Unassembled WGS sequence"/>
</dbReference>
<keyword evidence="2" id="KW-0808">Transferase</keyword>
<name>A0ABV3YZ79_9PSED</name>
<gene>
    <name evidence="2" type="ORF">AB5S05_21600</name>
</gene>
<keyword evidence="3" id="KW-1185">Reference proteome</keyword>
<dbReference type="EC" id="2.3.-.-" evidence="2"/>
<keyword evidence="2" id="KW-0012">Acyltransferase</keyword>
<reference evidence="2 3" key="1">
    <citation type="submission" date="2024-07" db="EMBL/GenBank/DDBJ databases">
        <authorList>
            <person name="Li M."/>
        </authorList>
    </citation>
    <scope>NUCLEOTIDE SEQUENCE [LARGE SCALE GENOMIC DNA]</scope>
    <source>
        <strain evidence="2 3">25A3E</strain>
    </source>
</reference>
<proteinExistence type="predicted"/>
<dbReference type="PROSITE" id="PS51186">
    <property type="entry name" value="GNAT"/>
    <property type="match status" value="1"/>
</dbReference>
<dbReference type="CDD" id="cd04301">
    <property type="entry name" value="NAT_SF"/>
    <property type="match status" value="1"/>
</dbReference>
<evidence type="ECO:0000313" key="3">
    <source>
        <dbReference type="Proteomes" id="UP001560296"/>
    </source>
</evidence>
<protein>
    <submittedName>
        <fullName evidence="2">GNAT family N-acetyltransferase</fullName>
        <ecNumber evidence="2">2.3.-.-</ecNumber>
    </submittedName>
</protein>
<dbReference type="Gene3D" id="3.40.630.30">
    <property type="match status" value="1"/>
</dbReference>
<evidence type="ECO:0000259" key="1">
    <source>
        <dbReference type="PROSITE" id="PS51186"/>
    </source>
</evidence>
<accession>A0ABV3YZ79</accession>
<sequence>MTPLHVQALTALSRPLAHKFYRAQHSPMRAHRHDRVWVALQSEIVAALCLRPVPPGHWLTGLLVAPAYRRQGVACRLLEQVLAETEGPVWLFCDPELDAFYQRLGFTQCLELPPALAERLARYRRSKPLIALYR</sequence>
<dbReference type="EMBL" id="JBFTEG010000035">
    <property type="protein sequence ID" value="MEX6504646.1"/>
    <property type="molecule type" value="Genomic_DNA"/>
</dbReference>
<feature type="domain" description="N-acetyltransferase" evidence="1">
    <location>
        <begin position="1"/>
        <end position="125"/>
    </location>
</feature>
<dbReference type="RefSeq" id="WP_369289569.1">
    <property type="nucleotide sequence ID" value="NZ_JBFTEG010000035.1"/>
</dbReference>
<dbReference type="SUPFAM" id="SSF55729">
    <property type="entry name" value="Acyl-CoA N-acyltransferases (Nat)"/>
    <property type="match status" value="1"/>
</dbReference>
<comment type="caution">
    <text evidence="2">The sequence shown here is derived from an EMBL/GenBank/DDBJ whole genome shotgun (WGS) entry which is preliminary data.</text>
</comment>
<dbReference type="GO" id="GO:0016746">
    <property type="term" value="F:acyltransferase activity"/>
    <property type="evidence" value="ECO:0007669"/>
    <property type="project" value="UniProtKB-KW"/>
</dbReference>